<evidence type="ECO:0000313" key="2">
    <source>
        <dbReference type="EMBL" id="SEB13864.1"/>
    </source>
</evidence>
<dbReference type="RefSeq" id="WP_091827890.1">
    <property type="nucleotide sequence ID" value="NZ_FNRJ01000021.1"/>
</dbReference>
<dbReference type="Pfam" id="PF07791">
    <property type="entry name" value="Imm11"/>
    <property type="match status" value="1"/>
</dbReference>
<keyword evidence="3" id="KW-1185">Reference proteome</keyword>
<dbReference type="STRING" id="1122198.SAMN02745729_12148"/>
<evidence type="ECO:0000313" key="3">
    <source>
        <dbReference type="Proteomes" id="UP000242469"/>
    </source>
</evidence>
<sequence>MDYLQITQISSRHNLTYTESTREWFLGDERSVWEWVRLASLRFYQDPNLLPTSTLPVIQIENYQGEGAWFDEHYTLPEGRLLDLFKVGISFFVSFRLRALFEEAAVEAYFTEAAVTIKGEPYPESYYLLCPRDMLPVFDEENSLFTIETDTSGKLQIGSIEHYVLLNDEIPENQKMFYVHLNGGFRPLMLRSDIVEKMKNSGMTGIKYTPVNEMRSI</sequence>
<reference evidence="3" key="1">
    <citation type="submission" date="2016-10" db="EMBL/GenBank/DDBJ databases">
        <authorList>
            <person name="Varghese N."/>
            <person name="Submissions S."/>
        </authorList>
    </citation>
    <scope>NUCLEOTIDE SEQUENCE [LARGE SCALE GENOMIC DNA]</scope>
    <source>
        <strain evidence="3">DSM 11526</strain>
    </source>
</reference>
<dbReference type="OrthoDB" id="6124009at2"/>
<evidence type="ECO:0000259" key="1">
    <source>
        <dbReference type="Pfam" id="PF07791"/>
    </source>
</evidence>
<feature type="domain" description="Immunity MXAN-0049 protein" evidence="1">
    <location>
        <begin position="78"/>
        <end position="212"/>
    </location>
</feature>
<dbReference type="Proteomes" id="UP000242469">
    <property type="component" value="Unassembled WGS sequence"/>
</dbReference>
<protein>
    <recommendedName>
        <fullName evidence="1">Immunity MXAN-0049 protein domain-containing protein</fullName>
    </recommendedName>
</protein>
<dbReference type="InterPro" id="IPR012433">
    <property type="entry name" value="Imm11"/>
</dbReference>
<name>A0A1H4GWF8_9GAMM</name>
<accession>A0A1H4GWF8</accession>
<gene>
    <name evidence="2" type="ORF">SAMN02745729_12148</name>
</gene>
<dbReference type="AlphaFoldDB" id="A0A1H4GWF8"/>
<dbReference type="EMBL" id="FNRJ01000021">
    <property type="protein sequence ID" value="SEB13864.1"/>
    <property type="molecule type" value="Genomic_DNA"/>
</dbReference>
<proteinExistence type="predicted"/>
<organism evidence="2 3">
    <name type="scientific">Marinobacterium iners DSM 11526</name>
    <dbReference type="NCBI Taxonomy" id="1122198"/>
    <lineage>
        <taxon>Bacteria</taxon>
        <taxon>Pseudomonadati</taxon>
        <taxon>Pseudomonadota</taxon>
        <taxon>Gammaproteobacteria</taxon>
        <taxon>Oceanospirillales</taxon>
        <taxon>Oceanospirillaceae</taxon>
        <taxon>Marinobacterium</taxon>
    </lineage>
</organism>